<protein>
    <submittedName>
        <fullName evidence="3">M-like protein</fullName>
    </submittedName>
</protein>
<feature type="transmembrane region" description="Helical" evidence="2">
    <location>
        <begin position="6"/>
        <end position="27"/>
    </location>
</feature>
<dbReference type="AlphaFoldDB" id="A0A6S6S367"/>
<feature type="compositionally biased region" description="Basic residues" evidence="1">
    <location>
        <begin position="161"/>
        <end position="170"/>
    </location>
</feature>
<reference evidence="3" key="1">
    <citation type="submission" date="2020-01" db="EMBL/GenBank/DDBJ databases">
        <authorList>
            <person name="Meier V. D."/>
            <person name="Meier V D."/>
        </authorList>
    </citation>
    <scope>NUCLEOTIDE SEQUENCE</scope>
    <source>
        <strain evidence="3">HLG_WM_MAG_03</strain>
    </source>
</reference>
<proteinExistence type="predicted"/>
<sequence length="313" mass="35056">MNSGKLVSGIAALAIYLSLIFLVLYFYNIHQTKAKNYVEKNADRVTVTLVNSEKTVFNKNDKVSTPKKPVTPIIPPIPLKTQPKKVPPKKVIPQKPVPKKITPPKKTTPPKKVIPKKVEPKKVIPKKITPPKKVVPKKKVPKKIPPPKKKIPPKKVEPKKVVPKKKVPKKSAKDLFSSVKTKAPQKTPVKNRPKPVVKQPSSIKHNSSITDRIKASHQSGRVSNANRDKGIENAYIAKVKRHMMNWNAVGAKGQWVTVHLTIYNSGKFRYTASGVSGSMKSSLKQYLDTLNRMGLGRHKKSTPYSIQVRFKVR</sequence>
<keyword evidence="2" id="KW-0472">Membrane</keyword>
<dbReference type="EMBL" id="CACVAR010000056">
    <property type="protein sequence ID" value="CAA6799742.1"/>
    <property type="molecule type" value="Genomic_DNA"/>
</dbReference>
<name>A0A6S6S367_9BACT</name>
<gene>
    <name evidence="3" type="ORF">HELGO_WM31472</name>
</gene>
<organism evidence="3">
    <name type="scientific">uncultured Sulfurovum sp</name>
    <dbReference type="NCBI Taxonomy" id="269237"/>
    <lineage>
        <taxon>Bacteria</taxon>
        <taxon>Pseudomonadati</taxon>
        <taxon>Campylobacterota</taxon>
        <taxon>Epsilonproteobacteria</taxon>
        <taxon>Campylobacterales</taxon>
        <taxon>Sulfurovaceae</taxon>
        <taxon>Sulfurovum</taxon>
        <taxon>environmental samples</taxon>
    </lineage>
</organism>
<feature type="region of interest" description="Disordered" evidence="1">
    <location>
        <begin position="60"/>
        <end position="225"/>
    </location>
</feature>
<evidence type="ECO:0000313" key="3">
    <source>
        <dbReference type="EMBL" id="CAA6799742.1"/>
    </source>
</evidence>
<feature type="compositionally biased region" description="Polar residues" evidence="1">
    <location>
        <begin position="199"/>
        <end position="225"/>
    </location>
</feature>
<evidence type="ECO:0000256" key="2">
    <source>
        <dbReference type="SAM" id="Phobius"/>
    </source>
</evidence>
<evidence type="ECO:0000256" key="1">
    <source>
        <dbReference type="SAM" id="MobiDB-lite"/>
    </source>
</evidence>
<keyword evidence="2" id="KW-1133">Transmembrane helix</keyword>
<keyword evidence="2" id="KW-0812">Transmembrane</keyword>
<accession>A0A6S6S367</accession>
<feature type="compositionally biased region" description="Basic residues" evidence="1">
    <location>
        <begin position="134"/>
        <end position="153"/>
    </location>
</feature>